<organism evidence="1 2">
    <name type="scientific">Helicobacter heilmannii</name>
    <dbReference type="NCBI Taxonomy" id="35817"/>
    <lineage>
        <taxon>Bacteria</taxon>
        <taxon>Pseudomonadati</taxon>
        <taxon>Campylobacterota</taxon>
        <taxon>Epsilonproteobacteria</taxon>
        <taxon>Campylobacterales</taxon>
        <taxon>Helicobacteraceae</taxon>
        <taxon>Helicobacter</taxon>
    </lineage>
</organism>
<reference evidence="2" key="1">
    <citation type="submission" date="2014-12" db="EMBL/GenBank/DDBJ databases">
        <authorList>
            <person name="Smet A."/>
        </authorList>
    </citation>
    <scope>NUCLEOTIDE SEQUENCE [LARGE SCALE GENOMIC DNA]</scope>
</reference>
<dbReference type="Gene3D" id="3.40.1190.20">
    <property type="match status" value="1"/>
</dbReference>
<dbReference type="EMBL" id="CDMK01000001">
    <property type="protein sequence ID" value="CRI34305.1"/>
    <property type="molecule type" value="Genomic_DNA"/>
</dbReference>
<dbReference type="Proteomes" id="UP000046090">
    <property type="component" value="Unassembled WGS sequence"/>
</dbReference>
<proteinExistence type="predicted"/>
<dbReference type="GO" id="GO:0003824">
    <property type="term" value="F:catalytic activity"/>
    <property type="evidence" value="ECO:0007669"/>
    <property type="project" value="UniProtKB-ARBA"/>
</dbReference>
<gene>
    <name evidence="1" type="ORF">HHE01_11510</name>
</gene>
<sequence>MSSDAKRKNHYTKKKLEKALHFANVLKINEEKCALIARLFVYETHDYTTMLYHTQRNFEIQDVCLTLGSQELIY</sequence>
<accession>A0A0K2YBF0</accession>
<name>A0A0K2YBF0_HELHE</name>
<dbReference type="InterPro" id="IPR029056">
    <property type="entry name" value="Ribokinase-like"/>
</dbReference>
<protein>
    <submittedName>
        <fullName evidence="1">Uncharacterized protein</fullName>
    </submittedName>
</protein>
<evidence type="ECO:0000313" key="1">
    <source>
        <dbReference type="EMBL" id="CRI34305.1"/>
    </source>
</evidence>
<dbReference type="AlphaFoldDB" id="A0A0K2YBF0"/>
<evidence type="ECO:0000313" key="2">
    <source>
        <dbReference type="Proteomes" id="UP000046090"/>
    </source>
</evidence>
<keyword evidence="2" id="KW-1185">Reference proteome</keyword>